<proteinExistence type="inferred from homology"/>
<protein>
    <submittedName>
        <fullName evidence="3">YciI family protein</fullName>
    </submittedName>
</protein>
<dbReference type="PANTHER" id="PTHR35174">
    <property type="entry name" value="BLL7171 PROTEIN-RELATED"/>
    <property type="match status" value="1"/>
</dbReference>
<dbReference type="Pfam" id="PF03795">
    <property type="entry name" value="YCII"/>
    <property type="match status" value="1"/>
</dbReference>
<dbReference type="InterPro" id="IPR011008">
    <property type="entry name" value="Dimeric_a/b-barrel"/>
</dbReference>
<accession>A0A411HQ18</accession>
<dbReference type="KEGG" id="xbc:ELE36_05115"/>
<dbReference type="SUPFAM" id="SSF54909">
    <property type="entry name" value="Dimeric alpha+beta barrel"/>
    <property type="match status" value="1"/>
</dbReference>
<evidence type="ECO:0000313" key="4">
    <source>
        <dbReference type="Proteomes" id="UP000291562"/>
    </source>
</evidence>
<dbReference type="InterPro" id="IPR005545">
    <property type="entry name" value="YCII"/>
</dbReference>
<reference evidence="3 4" key="1">
    <citation type="submission" date="2019-01" db="EMBL/GenBank/DDBJ databases">
        <title>Pseudolysobacter antarctica gen. nov., sp. nov., isolated from Fildes Peninsula, Antarctica.</title>
        <authorList>
            <person name="Wei Z."/>
            <person name="Peng F."/>
        </authorList>
    </citation>
    <scope>NUCLEOTIDE SEQUENCE [LARGE SCALE GENOMIC DNA]</scope>
    <source>
        <strain evidence="3 4">AQ6-296</strain>
    </source>
</reference>
<feature type="domain" description="YCII-related" evidence="2">
    <location>
        <begin position="9"/>
        <end position="108"/>
    </location>
</feature>
<dbReference type="AlphaFoldDB" id="A0A411HQ18"/>
<evidence type="ECO:0000256" key="1">
    <source>
        <dbReference type="ARBA" id="ARBA00007689"/>
    </source>
</evidence>
<dbReference type="PANTHER" id="PTHR35174:SF4">
    <property type="entry name" value="BLL7163 PROTEIN"/>
    <property type="match status" value="1"/>
</dbReference>
<evidence type="ECO:0000313" key="3">
    <source>
        <dbReference type="EMBL" id="QBB72567.1"/>
    </source>
</evidence>
<dbReference type="Gene3D" id="3.30.70.1060">
    <property type="entry name" value="Dimeric alpha+beta barrel"/>
    <property type="match status" value="1"/>
</dbReference>
<sequence length="147" mass="16151">MIMLKSDSDTEAGISPSAAVLAAMAQRNAEGVAAGILLAGEGLQSSVRGARLKFAQGRPALMDGPFTEAKEMIAGFWIMRAGSMQDAIDWVENYPYPRDPHTEFEVEIRPLYEAADFTPEFMPEIRLAEELLREDVPRAAHQRTAQA</sequence>
<keyword evidence="4" id="KW-1185">Reference proteome</keyword>
<dbReference type="OrthoDB" id="9807535at2"/>
<dbReference type="Proteomes" id="UP000291562">
    <property type="component" value="Chromosome"/>
</dbReference>
<dbReference type="EMBL" id="CP035704">
    <property type="protein sequence ID" value="QBB72567.1"/>
    <property type="molecule type" value="Genomic_DNA"/>
</dbReference>
<gene>
    <name evidence="3" type="ORF">ELE36_05115</name>
</gene>
<name>A0A411HQ18_9GAMM</name>
<comment type="similarity">
    <text evidence="1">Belongs to the YciI family.</text>
</comment>
<organism evidence="3 4">
    <name type="scientific">Pseudolysobacter antarcticus</name>
    <dbReference type="NCBI Taxonomy" id="2511995"/>
    <lineage>
        <taxon>Bacteria</taxon>
        <taxon>Pseudomonadati</taxon>
        <taxon>Pseudomonadota</taxon>
        <taxon>Gammaproteobacteria</taxon>
        <taxon>Lysobacterales</taxon>
        <taxon>Rhodanobacteraceae</taxon>
        <taxon>Pseudolysobacter</taxon>
    </lineage>
</organism>
<evidence type="ECO:0000259" key="2">
    <source>
        <dbReference type="Pfam" id="PF03795"/>
    </source>
</evidence>